<evidence type="ECO:0000256" key="2">
    <source>
        <dbReference type="ARBA" id="ARBA00010513"/>
    </source>
</evidence>
<dbReference type="InterPro" id="IPR008978">
    <property type="entry name" value="HSP20-like_chaperone"/>
</dbReference>
<evidence type="ECO:0000313" key="9">
    <source>
        <dbReference type="EMBL" id="KAK1444978.1"/>
    </source>
</evidence>
<dbReference type="PROSITE" id="PS51203">
    <property type="entry name" value="CS"/>
    <property type="match status" value="1"/>
</dbReference>
<dbReference type="AlphaFoldDB" id="A0AAD8PGS0"/>
<dbReference type="GO" id="GO:0006457">
    <property type="term" value="P:protein folding"/>
    <property type="evidence" value="ECO:0007669"/>
    <property type="project" value="TreeGrafter"/>
</dbReference>
<dbReference type="InterPro" id="IPR007052">
    <property type="entry name" value="CS_dom"/>
</dbReference>
<feature type="compositionally biased region" description="Acidic residues" evidence="7">
    <location>
        <begin position="121"/>
        <end position="136"/>
    </location>
</feature>
<feature type="region of interest" description="Disordered" evidence="7">
    <location>
        <begin position="114"/>
        <end position="145"/>
    </location>
</feature>
<dbReference type="Pfam" id="PF14050">
    <property type="entry name" value="Nudc_N"/>
    <property type="match status" value="1"/>
</dbReference>
<feature type="domain" description="CS" evidence="8">
    <location>
        <begin position="144"/>
        <end position="232"/>
    </location>
</feature>
<dbReference type="Pfam" id="PF04969">
    <property type="entry name" value="CS"/>
    <property type="match status" value="1"/>
</dbReference>
<evidence type="ECO:0000256" key="7">
    <source>
        <dbReference type="SAM" id="MobiDB-lite"/>
    </source>
</evidence>
<evidence type="ECO:0000256" key="1">
    <source>
        <dbReference type="ARBA" id="ARBA00004496"/>
    </source>
</evidence>
<evidence type="ECO:0000256" key="6">
    <source>
        <dbReference type="ARBA" id="ARBA00030427"/>
    </source>
</evidence>
<comment type="subcellular location">
    <subcellularLocation>
        <location evidence="1">Cytoplasm</location>
    </subcellularLocation>
</comment>
<accession>A0AAD8PGS0</accession>
<evidence type="ECO:0000256" key="5">
    <source>
        <dbReference type="ARBA" id="ARBA00022553"/>
    </source>
</evidence>
<dbReference type="FunFam" id="2.60.40.790:FF:000001">
    <property type="entry name" value="Nuclear migration protein nudC"/>
    <property type="match status" value="1"/>
</dbReference>
<dbReference type="EMBL" id="JAVEPI010000001">
    <property type="protein sequence ID" value="KAK1444978.1"/>
    <property type="molecule type" value="Genomic_DNA"/>
</dbReference>
<organism evidence="9 10">
    <name type="scientific">Babesia gibsoni</name>
    <dbReference type="NCBI Taxonomy" id="33632"/>
    <lineage>
        <taxon>Eukaryota</taxon>
        <taxon>Sar</taxon>
        <taxon>Alveolata</taxon>
        <taxon>Apicomplexa</taxon>
        <taxon>Aconoidasida</taxon>
        <taxon>Piroplasmida</taxon>
        <taxon>Babesiidae</taxon>
        <taxon>Babesia</taxon>
    </lineage>
</organism>
<comment type="similarity">
    <text evidence="2">Belongs to the nudC family.</text>
</comment>
<keyword evidence="10" id="KW-1185">Reference proteome</keyword>
<dbReference type="SUPFAM" id="SSF49764">
    <property type="entry name" value="HSP20-like chaperones"/>
    <property type="match status" value="1"/>
</dbReference>
<name>A0AAD8PGS0_BABGI</name>
<proteinExistence type="inferred from homology"/>
<evidence type="ECO:0000256" key="4">
    <source>
        <dbReference type="ARBA" id="ARBA00022490"/>
    </source>
</evidence>
<keyword evidence="5" id="KW-0597">Phosphoprotein</keyword>
<gene>
    <name evidence="9" type="ORF">BgAZ_108840</name>
</gene>
<reference evidence="9" key="1">
    <citation type="submission" date="2023-08" db="EMBL/GenBank/DDBJ databases">
        <title>Draft sequence of the Babesia gibsoni genome.</title>
        <authorList>
            <person name="Yamagishi J.Y."/>
            <person name="Xuan X.X."/>
        </authorList>
    </citation>
    <scope>NUCLEOTIDE SEQUENCE</scope>
    <source>
        <strain evidence="9">Azabu</strain>
    </source>
</reference>
<sequence length="308" mass="34689">MATADPVTDNILLMLTQKCDGIDNLLDTFFSFLGRRTDFFNPSGTNDPNQHLEYCVKLVSQSCRRSGAVSIEHKRKELEAKRMAEEAKRASKAQPRVIDATADDPDKILEVPRQQAVQMQEPEEEIEEGCTDENEDSPPPGNGGRTEWYVWTQTLSAVEVSASVPPGTKSRDLKVDITTNKLKVTLKGQNLFGGELHEAVKSDDCFWTLVDGRTLQITLDKRNTLQWWSCVIKGHPEIDVKKIVPENSKLSDLDPETRSTVEKMMFDQRQKAAGLPTSDQMLQYEALEKFKKAHPELDFSKANINFSS</sequence>
<comment type="caution">
    <text evidence="9">The sequence shown here is derived from an EMBL/GenBank/DDBJ whole genome shotgun (WGS) entry which is preliminary data.</text>
</comment>
<dbReference type="PANTHER" id="PTHR12356">
    <property type="entry name" value="NUCLEAR MOVEMENT PROTEIN NUDC"/>
    <property type="match status" value="1"/>
</dbReference>
<dbReference type="GO" id="GO:0051082">
    <property type="term" value="F:unfolded protein binding"/>
    <property type="evidence" value="ECO:0007669"/>
    <property type="project" value="TreeGrafter"/>
</dbReference>
<evidence type="ECO:0000256" key="3">
    <source>
        <dbReference type="ARBA" id="ARBA00017641"/>
    </source>
</evidence>
<dbReference type="GO" id="GO:0005737">
    <property type="term" value="C:cytoplasm"/>
    <property type="evidence" value="ECO:0007669"/>
    <property type="project" value="UniProtKB-SubCell"/>
</dbReference>
<dbReference type="InterPro" id="IPR025934">
    <property type="entry name" value="NudC_N_dom"/>
</dbReference>
<evidence type="ECO:0000259" key="8">
    <source>
        <dbReference type="PROSITE" id="PS51203"/>
    </source>
</evidence>
<keyword evidence="4" id="KW-0963">Cytoplasm</keyword>
<evidence type="ECO:0000313" key="10">
    <source>
        <dbReference type="Proteomes" id="UP001230268"/>
    </source>
</evidence>
<dbReference type="Gene3D" id="2.60.40.790">
    <property type="match status" value="1"/>
</dbReference>
<dbReference type="CDD" id="cd06467">
    <property type="entry name" value="p23_NUDC_like"/>
    <property type="match status" value="1"/>
</dbReference>
<protein>
    <recommendedName>
        <fullName evidence="3">Nuclear migration protein nudC</fullName>
    </recommendedName>
    <alternativeName>
        <fullName evidence="6">Nuclear distribution protein C homolog</fullName>
    </alternativeName>
</protein>
<dbReference type="InterPro" id="IPR037898">
    <property type="entry name" value="NudC_fam"/>
</dbReference>
<dbReference type="PANTHER" id="PTHR12356:SF3">
    <property type="entry name" value="NUCLEAR MIGRATION PROTEIN NUDC"/>
    <property type="match status" value="1"/>
</dbReference>
<dbReference type="Proteomes" id="UP001230268">
    <property type="component" value="Unassembled WGS sequence"/>
</dbReference>